<name>A0ACC2UR65_9FUNG</name>
<sequence length="517" mass="58575">MQSDECCVDYGSALDKAHGILLDYYIQYGDGFQPRTLDLAYEGIRILHANPDGSTAELVPQKGVDKAKFEHSLREFVSLYRAKADAASLGPTCIFLLFDFLFSATEREGLDSRFPLLMVEETASCVSLKEVHHIVAYLADRILHIAPQIFSTRGSDPAFNRVCKVLHSRCLKLNHFNLINEINIMETLFHLLPNGRAFNLFSFPAEMYLSSITNLEGLAPDNQGIFSFLLKIHTFIAAPSLLVEETTFEEFQKTVDWSLDSFVIDTQSFQIRPCAFGKGDPPISIQIASPLNGLCYVSKRSLSFFQAFKPTLQKIVLLQFSILFQFVFNYMNECCNTVAISNPLDQIAWKDQQVQWMNDQSRRIFTLLRHGPYALNDFSCHLFVPFKLESMGNDGQSSHLESPSEDSFKEHLKPYTPSLLHAANVTLNSINSQDINPTFKANLLKRQKPSLHKFLSDKLRRVEKKSENPQVTAWKTVREVSKNLIEFVEKCSKLDIMALKAAMQTLNDPSDPPTSNM</sequence>
<keyword evidence="2" id="KW-1185">Reference proteome</keyword>
<protein>
    <submittedName>
        <fullName evidence="1">Uncharacterized protein</fullName>
    </submittedName>
</protein>
<proteinExistence type="predicted"/>
<comment type="caution">
    <text evidence="1">The sequence shown here is derived from an EMBL/GenBank/DDBJ whole genome shotgun (WGS) entry which is preliminary data.</text>
</comment>
<dbReference type="Proteomes" id="UP001165960">
    <property type="component" value="Unassembled WGS sequence"/>
</dbReference>
<reference evidence="1" key="1">
    <citation type="submission" date="2022-04" db="EMBL/GenBank/DDBJ databases">
        <title>Genome of the entomopathogenic fungus Entomophthora muscae.</title>
        <authorList>
            <person name="Elya C."/>
            <person name="Lovett B.R."/>
            <person name="Lee E."/>
            <person name="Macias A.M."/>
            <person name="Hajek A.E."/>
            <person name="De Bivort B.L."/>
            <person name="Kasson M.T."/>
            <person name="De Fine Licht H.H."/>
            <person name="Stajich J.E."/>
        </authorList>
    </citation>
    <scope>NUCLEOTIDE SEQUENCE</scope>
    <source>
        <strain evidence="1">Berkeley</strain>
    </source>
</reference>
<dbReference type="EMBL" id="QTSX02000036">
    <property type="protein sequence ID" value="KAJ9089634.1"/>
    <property type="molecule type" value="Genomic_DNA"/>
</dbReference>
<evidence type="ECO:0000313" key="1">
    <source>
        <dbReference type="EMBL" id="KAJ9089634.1"/>
    </source>
</evidence>
<accession>A0ACC2UR65</accession>
<evidence type="ECO:0000313" key="2">
    <source>
        <dbReference type="Proteomes" id="UP001165960"/>
    </source>
</evidence>
<gene>
    <name evidence="1" type="ORF">DSO57_1010794</name>
</gene>
<organism evidence="1 2">
    <name type="scientific">Entomophthora muscae</name>
    <dbReference type="NCBI Taxonomy" id="34485"/>
    <lineage>
        <taxon>Eukaryota</taxon>
        <taxon>Fungi</taxon>
        <taxon>Fungi incertae sedis</taxon>
        <taxon>Zoopagomycota</taxon>
        <taxon>Entomophthoromycotina</taxon>
        <taxon>Entomophthoromycetes</taxon>
        <taxon>Entomophthorales</taxon>
        <taxon>Entomophthoraceae</taxon>
        <taxon>Entomophthora</taxon>
    </lineage>
</organism>